<proteinExistence type="predicted"/>
<organism evidence="1 2">
    <name type="scientific">Atta colombica</name>
    <dbReference type="NCBI Taxonomy" id="520822"/>
    <lineage>
        <taxon>Eukaryota</taxon>
        <taxon>Metazoa</taxon>
        <taxon>Ecdysozoa</taxon>
        <taxon>Arthropoda</taxon>
        <taxon>Hexapoda</taxon>
        <taxon>Insecta</taxon>
        <taxon>Pterygota</taxon>
        <taxon>Neoptera</taxon>
        <taxon>Endopterygota</taxon>
        <taxon>Hymenoptera</taxon>
        <taxon>Apocrita</taxon>
        <taxon>Aculeata</taxon>
        <taxon>Formicoidea</taxon>
        <taxon>Formicidae</taxon>
        <taxon>Myrmicinae</taxon>
        <taxon>Atta</taxon>
    </lineage>
</organism>
<keyword evidence="2" id="KW-1185">Reference proteome</keyword>
<gene>
    <name evidence="1" type="ORF">ALC53_04598</name>
</gene>
<dbReference type="EMBL" id="KQ976453">
    <property type="protein sequence ID" value="KYM85355.1"/>
    <property type="molecule type" value="Genomic_DNA"/>
</dbReference>
<dbReference type="AlphaFoldDB" id="A0A195BKW2"/>
<accession>A0A195BKW2</accession>
<protein>
    <submittedName>
        <fullName evidence="1">Uncharacterized protein</fullName>
    </submittedName>
</protein>
<evidence type="ECO:0000313" key="1">
    <source>
        <dbReference type="EMBL" id="KYM85355.1"/>
    </source>
</evidence>
<sequence>MKGRKYGTVVCEGGQSSGGHDGVYGERKRVDTSLKVERKYEKVKESETVLIKKVFETARRNREIARIPVNNGTINLTSFLKTDQIELKTSNQSFSDLDRAKLSAVVRRRGLCGYILWPSEFGVFQTSESALRNNKRKKIKGYEREINRVIWKQISGRPEEKNLMTLENEGRKITSYFREKEREINRLSL</sequence>
<evidence type="ECO:0000313" key="2">
    <source>
        <dbReference type="Proteomes" id="UP000078540"/>
    </source>
</evidence>
<name>A0A195BKW2_9HYME</name>
<dbReference type="Proteomes" id="UP000078540">
    <property type="component" value="Unassembled WGS sequence"/>
</dbReference>
<reference evidence="1 2" key="1">
    <citation type="submission" date="2015-09" db="EMBL/GenBank/DDBJ databases">
        <title>Atta colombica WGS genome.</title>
        <authorList>
            <person name="Nygaard S."/>
            <person name="Hu H."/>
            <person name="Boomsma J."/>
            <person name="Zhang G."/>
        </authorList>
    </citation>
    <scope>NUCLEOTIDE SEQUENCE [LARGE SCALE GENOMIC DNA]</scope>
    <source>
        <strain evidence="1">Treedump-2</strain>
        <tissue evidence="1">Whole body</tissue>
    </source>
</reference>